<evidence type="ECO:0000256" key="1">
    <source>
        <dbReference type="SAM" id="SignalP"/>
    </source>
</evidence>
<sequence>MKLNALNVILLATATSAISLPNKQDIQQAVLGGGPVAAGTSPKETAATSETIIPSPVPTYLEIGMRTVTRTTTVTRTKTVAMTTASVMRTVTATPTTRPTYWNWLLGSSNSDCNDDDEKMEEEEEEQTEPEVALNCFCAGGSVCCYGDFLKVKCDYGNCGVV</sequence>
<keyword evidence="1" id="KW-0732">Signal</keyword>
<protein>
    <submittedName>
        <fullName evidence="2">Uncharacterized protein</fullName>
    </submittedName>
</protein>
<dbReference type="AlphaFoldDB" id="A0AAE0IPW3"/>
<accession>A0AAE0IPW3</accession>
<feature type="chain" id="PRO_5042065567" evidence="1">
    <location>
        <begin position="20"/>
        <end position="162"/>
    </location>
</feature>
<evidence type="ECO:0000313" key="2">
    <source>
        <dbReference type="EMBL" id="KAK3329188.1"/>
    </source>
</evidence>
<reference evidence="2" key="1">
    <citation type="journal article" date="2023" name="Mol. Phylogenet. Evol.">
        <title>Genome-scale phylogeny and comparative genomics of the fungal order Sordariales.</title>
        <authorList>
            <person name="Hensen N."/>
            <person name="Bonometti L."/>
            <person name="Westerberg I."/>
            <person name="Brannstrom I.O."/>
            <person name="Guillou S."/>
            <person name="Cros-Aarteil S."/>
            <person name="Calhoun S."/>
            <person name="Haridas S."/>
            <person name="Kuo A."/>
            <person name="Mondo S."/>
            <person name="Pangilinan J."/>
            <person name="Riley R."/>
            <person name="LaButti K."/>
            <person name="Andreopoulos B."/>
            <person name="Lipzen A."/>
            <person name="Chen C."/>
            <person name="Yan M."/>
            <person name="Daum C."/>
            <person name="Ng V."/>
            <person name="Clum A."/>
            <person name="Steindorff A."/>
            <person name="Ohm R.A."/>
            <person name="Martin F."/>
            <person name="Silar P."/>
            <person name="Natvig D.O."/>
            <person name="Lalanne C."/>
            <person name="Gautier V."/>
            <person name="Ament-Velasquez S.L."/>
            <person name="Kruys A."/>
            <person name="Hutchinson M.I."/>
            <person name="Powell A.J."/>
            <person name="Barry K."/>
            <person name="Miller A.N."/>
            <person name="Grigoriev I.V."/>
            <person name="Debuchy R."/>
            <person name="Gladieux P."/>
            <person name="Hiltunen Thoren M."/>
            <person name="Johannesson H."/>
        </authorList>
    </citation>
    <scope>NUCLEOTIDE SEQUENCE</scope>
    <source>
        <strain evidence="2">CBS 118394</strain>
    </source>
</reference>
<gene>
    <name evidence="2" type="ORF">B0H66DRAFT_15493</name>
</gene>
<keyword evidence="3" id="KW-1185">Reference proteome</keyword>
<dbReference type="Proteomes" id="UP001283341">
    <property type="component" value="Unassembled WGS sequence"/>
</dbReference>
<name>A0AAE0IPW3_9PEZI</name>
<organism evidence="2 3">
    <name type="scientific">Apodospora peruviana</name>
    <dbReference type="NCBI Taxonomy" id="516989"/>
    <lineage>
        <taxon>Eukaryota</taxon>
        <taxon>Fungi</taxon>
        <taxon>Dikarya</taxon>
        <taxon>Ascomycota</taxon>
        <taxon>Pezizomycotina</taxon>
        <taxon>Sordariomycetes</taxon>
        <taxon>Sordariomycetidae</taxon>
        <taxon>Sordariales</taxon>
        <taxon>Lasiosphaeriaceae</taxon>
        <taxon>Apodospora</taxon>
    </lineage>
</organism>
<dbReference type="EMBL" id="JAUEDM010000001">
    <property type="protein sequence ID" value="KAK3329188.1"/>
    <property type="molecule type" value="Genomic_DNA"/>
</dbReference>
<proteinExistence type="predicted"/>
<reference evidence="2" key="2">
    <citation type="submission" date="2023-06" db="EMBL/GenBank/DDBJ databases">
        <authorList>
            <consortium name="Lawrence Berkeley National Laboratory"/>
            <person name="Haridas S."/>
            <person name="Hensen N."/>
            <person name="Bonometti L."/>
            <person name="Westerberg I."/>
            <person name="Brannstrom I.O."/>
            <person name="Guillou S."/>
            <person name="Cros-Aarteil S."/>
            <person name="Calhoun S."/>
            <person name="Kuo A."/>
            <person name="Mondo S."/>
            <person name="Pangilinan J."/>
            <person name="Riley R."/>
            <person name="Labutti K."/>
            <person name="Andreopoulos B."/>
            <person name="Lipzen A."/>
            <person name="Chen C."/>
            <person name="Yanf M."/>
            <person name="Daum C."/>
            <person name="Ng V."/>
            <person name="Clum A."/>
            <person name="Steindorff A."/>
            <person name="Ohm R."/>
            <person name="Martin F."/>
            <person name="Silar P."/>
            <person name="Natvig D."/>
            <person name="Lalanne C."/>
            <person name="Gautier V."/>
            <person name="Ament-Velasquez S.L."/>
            <person name="Kruys A."/>
            <person name="Hutchinson M.I."/>
            <person name="Powell A.J."/>
            <person name="Barry K."/>
            <person name="Miller A.N."/>
            <person name="Grigoriev I.V."/>
            <person name="Debuchy R."/>
            <person name="Gladieux P."/>
            <person name="Thoren M.H."/>
            <person name="Johannesson H."/>
        </authorList>
    </citation>
    <scope>NUCLEOTIDE SEQUENCE</scope>
    <source>
        <strain evidence="2">CBS 118394</strain>
    </source>
</reference>
<evidence type="ECO:0000313" key="3">
    <source>
        <dbReference type="Proteomes" id="UP001283341"/>
    </source>
</evidence>
<feature type="signal peptide" evidence="1">
    <location>
        <begin position="1"/>
        <end position="19"/>
    </location>
</feature>
<comment type="caution">
    <text evidence="2">The sequence shown here is derived from an EMBL/GenBank/DDBJ whole genome shotgun (WGS) entry which is preliminary data.</text>
</comment>